<keyword evidence="1" id="KW-0732">Signal</keyword>
<evidence type="ECO:0000313" key="3">
    <source>
        <dbReference type="Proteomes" id="UP000319817"/>
    </source>
</evidence>
<feature type="chain" id="PRO_5021986333" evidence="1">
    <location>
        <begin position="22"/>
        <end position="546"/>
    </location>
</feature>
<evidence type="ECO:0000256" key="1">
    <source>
        <dbReference type="SAM" id="SignalP"/>
    </source>
</evidence>
<accession>A0A517P0V5</accession>
<organism evidence="2 3">
    <name type="scientific">Stieleria marina</name>
    <dbReference type="NCBI Taxonomy" id="1930275"/>
    <lineage>
        <taxon>Bacteria</taxon>
        <taxon>Pseudomonadati</taxon>
        <taxon>Planctomycetota</taxon>
        <taxon>Planctomycetia</taxon>
        <taxon>Pirellulales</taxon>
        <taxon>Pirellulaceae</taxon>
        <taxon>Stieleria</taxon>
    </lineage>
</organism>
<dbReference type="EMBL" id="CP036526">
    <property type="protein sequence ID" value="QDT13002.1"/>
    <property type="molecule type" value="Genomic_DNA"/>
</dbReference>
<protein>
    <submittedName>
        <fullName evidence="2">Uncharacterized protein</fullName>
    </submittedName>
</protein>
<dbReference type="AlphaFoldDB" id="A0A517P0V5"/>
<reference evidence="2 3" key="1">
    <citation type="submission" date="2019-02" db="EMBL/GenBank/DDBJ databases">
        <title>Deep-cultivation of Planctomycetes and their phenomic and genomic characterization uncovers novel biology.</title>
        <authorList>
            <person name="Wiegand S."/>
            <person name="Jogler M."/>
            <person name="Boedeker C."/>
            <person name="Pinto D."/>
            <person name="Vollmers J."/>
            <person name="Rivas-Marin E."/>
            <person name="Kohn T."/>
            <person name="Peeters S.H."/>
            <person name="Heuer A."/>
            <person name="Rast P."/>
            <person name="Oberbeckmann S."/>
            <person name="Bunk B."/>
            <person name="Jeske O."/>
            <person name="Meyerdierks A."/>
            <person name="Storesund J.E."/>
            <person name="Kallscheuer N."/>
            <person name="Luecker S."/>
            <person name="Lage O.M."/>
            <person name="Pohl T."/>
            <person name="Merkel B.J."/>
            <person name="Hornburger P."/>
            <person name="Mueller R.-W."/>
            <person name="Bruemmer F."/>
            <person name="Labrenz M."/>
            <person name="Spormann A.M."/>
            <person name="Op den Camp H."/>
            <person name="Overmann J."/>
            <person name="Amann R."/>
            <person name="Jetten M.S.M."/>
            <person name="Mascher T."/>
            <person name="Medema M.H."/>
            <person name="Devos D.P."/>
            <person name="Kaster A.-K."/>
            <person name="Ovreas L."/>
            <person name="Rohde M."/>
            <person name="Galperin M.Y."/>
            <person name="Jogler C."/>
        </authorList>
    </citation>
    <scope>NUCLEOTIDE SEQUENCE [LARGE SCALE GENOMIC DNA]</scope>
    <source>
        <strain evidence="2 3">K23_9</strain>
    </source>
</reference>
<gene>
    <name evidence="2" type="ORF">K239x_50170</name>
</gene>
<feature type="signal peptide" evidence="1">
    <location>
        <begin position="1"/>
        <end position="21"/>
    </location>
</feature>
<keyword evidence="3" id="KW-1185">Reference proteome</keyword>
<name>A0A517P0V5_9BACT</name>
<dbReference type="Proteomes" id="UP000319817">
    <property type="component" value="Chromosome"/>
</dbReference>
<dbReference type="InterPro" id="IPR011446">
    <property type="entry name" value="BBP7"/>
</dbReference>
<evidence type="ECO:0000313" key="2">
    <source>
        <dbReference type="EMBL" id="QDT13002.1"/>
    </source>
</evidence>
<dbReference type="Pfam" id="PF07585">
    <property type="entry name" value="BBP7"/>
    <property type="match status" value="1"/>
</dbReference>
<proteinExistence type="predicted"/>
<sequence precursor="true">MTFRGVTLAALMLSASQTAFAEDKNNYDGDGYVTPVAFVGDITSEAEDAYFAADAAEATRAQQRRTRRVATAAAVSQPTQYAVQPAAPAYNQVAQVGCLGGCAGSGCGASNCDAPGCGLPGPAMSYGMAPSCDSMGGCDSIGCGTMFSGGCNSPSCGCDAPSSGCSVLGGGCSSPSCGCEMGGGCDSMFGGCGSGGRRGGGGLAGALGLCSKDGWFRHEALLWFMQDRNSPALIAVSGPGVLPREPATTTIFGGDLNGGLSAGYRGDAGIYLSENVGVGGRFWILSQNEDSESVSGNGNDQSIGRPFYNSLLNIEDSLLVAFQNNFSGSVTGTSKLDMMAAEAYGRINLGCTKTCQLDLIGGYSYFSVDDELRVSSTSVQNTGRTRTYNDMFDTENTMHGGQLGFEAVVTNGRWFARSLTKVHLGDMKQKVTIAGSSTDSTPPFNSSANSGLLALGNQGTYEQSEFTFVPELNFKLGYRFRQHVEMSVGYSFLMFDSLALAGDQIDRSIDPSALNTNGPFGNRPSFTMNDTSLWVQGVDLGLAITF</sequence>